<evidence type="ECO:0000256" key="2">
    <source>
        <dbReference type="ARBA" id="ARBA00022723"/>
    </source>
</evidence>
<keyword evidence="2 4" id="KW-0479">Metal-binding</keyword>
<dbReference type="InterPro" id="IPR000347">
    <property type="entry name" value="Metalthion_15p"/>
</dbReference>
<dbReference type="Pfam" id="PF01439">
    <property type="entry name" value="Metallothio_2"/>
    <property type="match status" value="1"/>
</dbReference>
<keyword evidence="6" id="KW-1185">Reference proteome</keyword>
<keyword evidence="3 4" id="KW-0480">Metal-thiolate cluster</keyword>
<evidence type="ECO:0000313" key="5">
    <source>
        <dbReference type="EMBL" id="KAJ0190941.1"/>
    </source>
</evidence>
<accession>A0A9R1WX25</accession>
<name>A0A9R1WX25_LACSA</name>
<dbReference type="Proteomes" id="UP000235145">
    <property type="component" value="Unassembled WGS sequence"/>
</dbReference>
<comment type="caution">
    <text evidence="5">The sequence shown here is derived from an EMBL/GenBank/DDBJ whole genome shotgun (WGS) entry which is preliminary data.</text>
</comment>
<evidence type="ECO:0000313" key="6">
    <source>
        <dbReference type="Proteomes" id="UP000235145"/>
    </source>
</evidence>
<sequence>MIKQPEAPSFSKLDRNKIFNLFQIINFKTFRSCLAAMESADVAQAALAEAVARDVGCILTSRPPPTPPYDDGSEGSFVAEGAQGCKCGGNCKCDPCNC</sequence>
<reference evidence="5 6" key="1">
    <citation type="journal article" date="2017" name="Nat. Commun.">
        <title>Genome assembly with in vitro proximity ligation data and whole-genome triplication in lettuce.</title>
        <authorList>
            <person name="Reyes-Chin-Wo S."/>
            <person name="Wang Z."/>
            <person name="Yang X."/>
            <person name="Kozik A."/>
            <person name="Arikit S."/>
            <person name="Song C."/>
            <person name="Xia L."/>
            <person name="Froenicke L."/>
            <person name="Lavelle D.O."/>
            <person name="Truco M.J."/>
            <person name="Xia R."/>
            <person name="Zhu S."/>
            <person name="Xu C."/>
            <person name="Xu H."/>
            <person name="Xu X."/>
            <person name="Cox K."/>
            <person name="Korf I."/>
            <person name="Meyers B.C."/>
            <person name="Michelmore R.W."/>
        </authorList>
    </citation>
    <scope>NUCLEOTIDE SEQUENCE [LARGE SCALE GENOMIC DNA]</scope>
    <source>
        <strain evidence="6">cv. Salinas</strain>
        <tissue evidence="5">Seedlings</tissue>
    </source>
</reference>
<dbReference type="EMBL" id="NBSK02000008">
    <property type="protein sequence ID" value="KAJ0190941.1"/>
    <property type="molecule type" value="Genomic_DNA"/>
</dbReference>
<protein>
    <recommendedName>
        <fullName evidence="4">Metallothionein-like protein</fullName>
    </recommendedName>
</protein>
<dbReference type="AlphaFoldDB" id="A0A9R1WX25"/>
<evidence type="ECO:0000256" key="3">
    <source>
        <dbReference type="ARBA" id="ARBA00022851"/>
    </source>
</evidence>
<dbReference type="GO" id="GO:0046872">
    <property type="term" value="F:metal ion binding"/>
    <property type="evidence" value="ECO:0007669"/>
    <property type="project" value="UniProtKB-UniRule"/>
</dbReference>
<comment type="function">
    <text evidence="4">Metallothioneins have a high content of cysteine residues that bind various heavy metals.</text>
</comment>
<comment type="similarity">
    <text evidence="1 4">Belongs to the metallothionein superfamily. Type 15 family.</text>
</comment>
<gene>
    <name evidence="5" type="ORF">LSAT_V11C800418500</name>
</gene>
<evidence type="ECO:0000256" key="1">
    <source>
        <dbReference type="ARBA" id="ARBA00005802"/>
    </source>
</evidence>
<organism evidence="5 6">
    <name type="scientific">Lactuca sativa</name>
    <name type="common">Garden lettuce</name>
    <dbReference type="NCBI Taxonomy" id="4236"/>
    <lineage>
        <taxon>Eukaryota</taxon>
        <taxon>Viridiplantae</taxon>
        <taxon>Streptophyta</taxon>
        <taxon>Embryophyta</taxon>
        <taxon>Tracheophyta</taxon>
        <taxon>Spermatophyta</taxon>
        <taxon>Magnoliopsida</taxon>
        <taxon>eudicotyledons</taxon>
        <taxon>Gunneridae</taxon>
        <taxon>Pentapetalae</taxon>
        <taxon>asterids</taxon>
        <taxon>campanulids</taxon>
        <taxon>Asterales</taxon>
        <taxon>Asteraceae</taxon>
        <taxon>Cichorioideae</taxon>
        <taxon>Cichorieae</taxon>
        <taxon>Lactucinae</taxon>
        <taxon>Lactuca</taxon>
    </lineage>
</organism>
<proteinExistence type="inferred from homology"/>
<evidence type="ECO:0000256" key="4">
    <source>
        <dbReference type="RuleBase" id="RU369052"/>
    </source>
</evidence>